<name>A0A1I6DBX4_9PSEU</name>
<evidence type="ECO:0000313" key="2">
    <source>
        <dbReference type="EMBL" id="SFR02939.1"/>
    </source>
</evidence>
<dbReference type="EMBL" id="FOYL01000002">
    <property type="protein sequence ID" value="SFR02939.1"/>
    <property type="molecule type" value="Genomic_DNA"/>
</dbReference>
<dbReference type="RefSeq" id="WP_093588790.1">
    <property type="nucleotide sequence ID" value="NZ_FOYL01000002.1"/>
</dbReference>
<dbReference type="OrthoDB" id="3422781at2"/>
<sequence length="376" mass="40089">MTLSSGTHDGRFDAVRAAFENNLATGEELGASLAVDIDGESVVDIWGGYRDAARTAAWERDTIVNVWSTTKTVTSLATLMLIDRGQLDAHAPVARYWPEFADQGKDVIEVRHLLSHSSGLSGLEQPVKLTDLYAPADTTALFASQEPWWEPGTAAGYHAATYGHLLGELVRRVTGSTLREFVANELSGPLAADFQLGAAEKDWPRIAEIVPPPPPARLPEPGSIAARTFAGPAVDAGAANTADWRGAEIGALNGHGNARSVARLLSVIARGGSVDGTRFLGDATLDLIFEEQADGVDLVLGIPIRWGTGFALPKKETLPWIPAGKICFWGGWGGSMIIMDLERRLTISYAMNRMAPGIIGSNRSEACVSAVYDALT</sequence>
<proteinExistence type="predicted"/>
<gene>
    <name evidence="2" type="ORF">SAMN04488564_102212</name>
</gene>
<dbReference type="PANTHER" id="PTHR43319:SF3">
    <property type="entry name" value="BETA-LACTAMASE-RELATED DOMAIN-CONTAINING PROTEIN"/>
    <property type="match status" value="1"/>
</dbReference>
<dbReference type="Gene3D" id="3.40.710.10">
    <property type="entry name" value="DD-peptidase/beta-lactamase superfamily"/>
    <property type="match status" value="1"/>
</dbReference>
<dbReference type="InterPro" id="IPR052907">
    <property type="entry name" value="Beta-lactamase/esterase"/>
</dbReference>
<reference evidence="3" key="1">
    <citation type="submission" date="2016-10" db="EMBL/GenBank/DDBJ databases">
        <authorList>
            <person name="Varghese N."/>
            <person name="Submissions S."/>
        </authorList>
    </citation>
    <scope>NUCLEOTIDE SEQUENCE [LARGE SCALE GENOMIC DNA]</scope>
    <source>
        <strain evidence="3">DSM 44232</strain>
    </source>
</reference>
<dbReference type="PANTHER" id="PTHR43319">
    <property type="entry name" value="BETA-LACTAMASE-RELATED"/>
    <property type="match status" value="1"/>
</dbReference>
<organism evidence="2 3">
    <name type="scientific">Lentzea waywayandensis</name>
    <dbReference type="NCBI Taxonomy" id="84724"/>
    <lineage>
        <taxon>Bacteria</taxon>
        <taxon>Bacillati</taxon>
        <taxon>Actinomycetota</taxon>
        <taxon>Actinomycetes</taxon>
        <taxon>Pseudonocardiales</taxon>
        <taxon>Pseudonocardiaceae</taxon>
        <taxon>Lentzea</taxon>
    </lineage>
</organism>
<dbReference type="Proteomes" id="UP000198583">
    <property type="component" value="Unassembled WGS sequence"/>
</dbReference>
<evidence type="ECO:0000259" key="1">
    <source>
        <dbReference type="Pfam" id="PF00144"/>
    </source>
</evidence>
<feature type="domain" description="Beta-lactamase-related" evidence="1">
    <location>
        <begin position="16"/>
        <end position="356"/>
    </location>
</feature>
<protein>
    <submittedName>
        <fullName evidence="2">CubicO group peptidase, beta-lactamase class C family</fullName>
    </submittedName>
</protein>
<dbReference type="AlphaFoldDB" id="A0A1I6DBX4"/>
<dbReference type="InterPro" id="IPR001466">
    <property type="entry name" value="Beta-lactam-related"/>
</dbReference>
<dbReference type="Pfam" id="PF00144">
    <property type="entry name" value="Beta-lactamase"/>
    <property type="match status" value="1"/>
</dbReference>
<evidence type="ECO:0000313" key="3">
    <source>
        <dbReference type="Proteomes" id="UP000198583"/>
    </source>
</evidence>
<accession>A0A1I6DBX4</accession>
<dbReference type="InterPro" id="IPR012338">
    <property type="entry name" value="Beta-lactam/transpept-like"/>
</dbReference>
<dbReference type="SUPFAM" id="SSF56601">
    <property type="entry name" value="beta-lactamase/transpeptidase-like"/>
    <property type="match status" value="1"/>
</dbReference>
<dbReference type="STRING" id="84724.SAMN04488564_102212"/>
<keyword evidence="3" id="KW-1185">Reference proteome</keyword>